<evidence type="ECO:0000313" key="3">
    <source>
        <dbReference type="EMBL" id="ORY40628.1"/>
    </source>
</evidence>
<keyword evidence="4" id="KW-1185">Reference proteome</keyword>
<gene>
    <name evidence="3" type="ORF">BCR35DRAFT_336486</name>
</gene>
<dbReference type="PANTHER" id="PTHR36223">
    <property type="entry name" value="BETA-LACTAMASE-TYPE TRANSPEPTIDASE FOLD DOMAIN CONTAINING PROTEIN"/>
    <property type="match status" value="1"/>
</dbReference>
<name>A0A1Y2C0S8_9BASI</name>
<dbReference type="AlphaFoldDB" id="A0A1Y2C0S8"/>
<evidence type="ECO:0000256" key="1">
    <source>
        <dbReference type="SAM" id="MobiDB-lite"/>
    </source>
</evidence>
<dbReference type="PANTHER" id="PTHR36223:SF1">
    <property type="entry name" value="TRANSCRIPTION ELONGATION FACTOR EAF N-TERMINAL DOMAIN-CONTAINING PROTEIN"/>
    <property type="match status" value="1"/>
</dbReference>
<sequence>MAPNTSTTALTSPLVPGFSVWVEVNGVKAPIYSLEQEGSTTSGFIEAVEGAQFSVHTRDERKRPPSDSYRVQLIIDGMSITGSTTNVKTSDLFRAQAESYKRQTFFSTVQDGQISRRPFQFSALQVTDDDNIACSEEEVIISMSSIRLLYRRVKVTGTYEKSGKASALAPSAILHEKSKKGLLSHQMSFGAAQPCSPRPRRRTAIDYESIDTRDKPLAAFEFKYRSKTLLELEGHIPTTEPAAPAVEEKDDPAAELERLRARVADLEKVVGESKDGKKVAVKQEVKEEESAEGEDEGEGTKGKKRAPVVIVIDD</sequence>
<feature type="region of interest" description="Disordered" evidence="1">
    <location>
        <begin position="235"/>
        <end position="254"/>
    </location>
</feature>
<feature type="compositionally biased region" description="Acidic residues" evidence="1">
    <location>
        <begin position="286"/>
        <end position="297"/>
    </location>
</feature>
<dbReference type="Proteomes" id="UP000193467">
    <property type="component" value="Unassembled WGS sequence"/>
</dbReference>
<protein>
    <recommendedName>
        <fullName evidence="2">DUF7918 domain-containing protein</fullName>
    </recommendedName>
</protein>
<comment type="caution">
    <text evidence="3">The sequence shown here is derived from an EMBL/GenBank/DDBJ whole genome shotgun (WGS) entry which is preliminary data.</text>
</comment>
<dbReference type="Pfam" id="PF25534">
    <property type="entry name" value="DUF7918"/>
    <property type="match status" value="1"/>
</dbReference>
<feature type="compositionally biased region" description="Basic and acidic residues" evidence="1">
    <location>
        <begin position="272"/>
        <end position="285"/>
    </location>
</feature>
<accession>A0A1Y2C0S8</accession>
<feature type="region of interest" description="Disordered" evidence="1">
    <location>
        <begin position="272"/>
        <end position="314"/>
    </location>
</feature>
<reference evidence="3 4" key="1">
    <citation type="submission" date="2016-07" db="EMBL/GenBank/DDBJ databases">
        <title>Pervasive Adenine N6-methylation of Active Genes in Fungi.</title>
        <authorList>
            <consortium name="DOE Joint Genome Institute"/>
            <person name="Mondo S.J."/>
            <person name="Dannebaum R.O."/>
            <person name="Kuo R.C."/>
            <person name="Labutti K."/>
            <person name="Haridas S."/>
            <person name="Kuo A."/>
            <person name="Salamov A."/>
            <person name="Ahrendt S.R."/>
            <person name="Lipzen A."/>
            <person name="Sullivan W."/>
            <person name="Andreopoulos W.B."/>
            <person name="Clum A."/>
            <person name="Lindquist E."/>
            <person name="Daum C."/>
            <person name="Ramamoorthy G.K."/>
            <person name="Gryganskyi A."/>
            <person name="Culley D."/>
            <person name="Magnuson J.K."/>
            <person name="James T.Y."/>
            <person name="O'Malley M.A."/>
            <person name="Stajich J.E."/>
            <person name="Spatafora J.W."/>
            <person name="Visel A."/>
            <person name="Grigoriev I.V."/>
        </authorList>
    </citation>
    <scope>NUCLEOTIDE SEQUENCE [LARGE SCALE GENOMIC DNA]</scope>
    <source>
        <strain evidence="3 4">62-1032</strain>
    </source>
</reference>
<proteinExistence type="predicted"/>
<evidence type="ECO:0000313" key="4">
    <source>
        <dbReference type="Proteomes" id="UP000193467"/>
    </source>
</evidence>
<feature type="domain" description="DUF7918" evidence="2">
    <location>
        <begin position="17"/>
        <end position="239"/>
    </location>
</feature>
<dbReference type="OrthoDB" id="2538451at2759"/>
<dbReference type="InterPro" id="IPR057678">
    <property type="entry name" value="DUF7918"/>
</dbReference>
<evidence type="ECO:0000259" key="2">
    <source>
        <dbReference type="Pfam" id="PF25534"/>
    </source>
</evidence>
<dbReference type="STRING" id="106004.A0A1Y2C0S8"/>
<dbReference type="EMBL" id="MCGR01000140">
    <property type="protein sequence ID" value="ORY40628.1"/>
    <property type="molecule type" value="Genomic_DNA"/>
</dbReference>
<dbReference type="InParanoid" id="A0A1Y2C0S8"/>
<organism evidence="3 4">
    <name type="scientific">Leucosporidium creatinivorum</name>
    <dbReference type="NCBI Taxonomy" id="106004"/>
    <lineage>
        <taxon>Eukaryota</taxon>
        <taxon>Fungi</taxon>
        <taxon>Dikarya</taxon>
        <taxon>Basidiomycota</taxon>
        <taxon>Pucciniomycotina</taxon>
        <taxon>Microbotryomycetes</taxon>
        <taxon>Leucosporidiales</taxon>
        <taxon>Leucosporidium</taxon>
    </lineage>
</organism>